<keyword evidence="3" id="KW-0695">RNA-directed DNA polymerase</keyword>
<keyword evidence="3" id="KW-0808">Transferase</keyword>
<dbReference type="Pfam" id="PF00078">
    <property type="entry name" value="RVT_1"/>
    <property type="match status" value="1"/>
</dbReference>
<dbReference type="InterPro" id="IPR000477">
    <property type="entry name" value="RT_dom"/>
</dbReference>
<keyword evidence="1" id="KW-0175">Coiled coil</keyword>
<comment type="caution">
    <text evidence="3">The sequence shown here is derived from an EMBL/GenBank/DDBJ whole genome shotgun (WGS) entry which is preliminary data.</text>
</comment>
<reference evidence="3" key="2">
    <citation type="submission" date="2022-01" db="EMBL/GenBank/DDBJ databases">
        <authorList>
            <person name="Yamashiro T."/>
            <person name="Shiraishi A."/>
            <person name="Satake H."/>
            <person name="Nakayama K."/>
        </authorList>
    </citation>
    <scope>NUCLEOTIDE SEQUENCE</scope>
</reference>
<gene>
    <name evidence="3" type="ORF">Tco_0891781</name>
</gene>
<evidence type="ECO:0000256" key="1">
    <source>
        <dbReference type="SAM" id="Coils"/>
    </source>
</evidence>
<dbReference type="PANTHER" id="PTHR46890">
    <property type="entry name" value="NON-LTR RETROLELEMENT REVERSE TRANSCRIPTASE-LIKE PROTEIN-RELATED"/>
    <property type="match status" value="1"/>
</dbReference>
<reference evidence="3" key="1">
    <citation type="journal article" date="2022" name="Int. J. Mol. Sci.">
        <title>Draft Genome of Tanacetum Coccineum: Genomic Comparison of Closely Related Tanacetum-Family Plants.</title>
        <authorList>
            <person name="Yamashiro T."/>
            <person name="Shiraishi A."/>
            <person name="Nakayama K."/>
            <person name="Satake H."/>
        </authorList>
    </citation>
    <scope>NUCLEOTIDE SEQUENCE</scope>
</reference>
<keyword evidence="3" id="KW-0548">Nucleotidyltransferase</keyword>
<feature type="coiled-coil region" evidence="1">
    <location>
        <begin position="767"/>
        <end position="801"/>
    </location>
</feature>
<accession>A0ABQ5C5M3</accession>
<feature type="domain" description="Reverse transcriptase" evidence="2">
    <location>
        <begin position="398"/>
        <end position="490"/>
    </location>
</feature>
<proteinExistence type="predicted"/>
<dbReference type="PANTHER" id="PTHR46890:SF48">
    <property type="entry name" value="RNA-DIRECTED DNA POLYMERASE"/>
    <property type="match status" value="1"/>
</dbReference>
<dbReference type="SUPFAM" id="SSF54928">
    <property type="entry name" value="RNA-binding domain, RBD"/>
    <property type="match status" value="1"/>
</dbReference>
<dbReference type="InterPro" id="IPR052343">
    <property type="entry name" value="Retrotransposon-Effector_Assoc"/>
</dbReference>
<dbReference type="GO" id="GO:0003964">
    <property type="term" value="F:RNA-directed DNA polymerase activity"/>
    <property type="evidence" value="ECO:0007669"/>
    <property type="project" value="UniProtKB-KW"/>
</dbReference>
<evidence type="ECO:0000259" key="2">
    <source>
        <dbReference type="Pfam" id="PF00078"/>
    </source>
</evidence>
<name>A0ABQ5C5M3_9ASTR</name>
<keyword evidence="4" id="KW-1185">Reference proteome</keyword>
<organism evidence="3 4">
    <name type="scientific">Tanacetum coccineum</name>
    <dbReference type="NCBI Taxonomy" id="301880"/>
    <lineage>
        <taxon>Eukaryota</taxon>
        <taxon>Viridiplantae</taxon>
        <taxon>Streptophyta</taxon>
        <taxon>Embryophyta</taxon>
        <taxon>Tracheophyta</taxon>
        <taxon>Spermatophyta</taxon>
        <taxon>Magnoliopsida</taxon>
        <taxon>eudicotyledons</taxon>
        <taxon>Gunneridae</taxon>
        <taxon>Pentapetalae</taxon>
        <taxon>asterids</taxon>
        <taxon>campanulids</taxon>
        <taxon>Asterales</taxon>
        <taxon>Asteraceae</taxon>
        <taxon>Asteroideae</taxon>
        <taxon>Anthemideae</taxon>
        <taxon>Anthemidinae</taxon>
        <taxon>Tanacetum</taxon>
    </lineage>
</organism>
<dbReference type="Proteomes" id="UP001151760">
    <property type="component" value="Unassembled WGS sequence"/>
</dbReference>
<evidence type="ECO:0000313" key="3">
    <source>
        <dbReference type="EMBL" id="GJT21844.1"/>
    </source>
</evidence>
<protein>
    <submittedName>
        <fullName evidence="3">RNA-directed DNA polymerase, eukaryota, reverse transcriptase zinc-binding domain protein</fullName>
    </submittedName>
</protein>
<dbReference type="EMBL" id="BQNB010013921">
    <property type="protein sequence ID" value="GJT21844.1"/>
    <property type="molecule type" value="Genomic_DNA"/>
</dbReference>
<dbReference type="InterPro" id="IPR035979">
    <property type="entry name" value="RBD_domain_sf"/>
</dbReference>
<sequence>MGHRHSDVDEVQKIAISIFVTNFPDQFYAKDLWKVCNQYGNVVDAFIPNRRSKSEVSGWIPDFVEDDEEESDTDDEIRDEELYDESAAHKKDDLNIGQNDIRLEDLFNIYDLLNKKQDNIIRGSSSNNLNYPLRFTPTVATKVQSNAFKKLKMKGDECLQNIHDEKVAYEVKKTCPLSNSKDDKEESICSWHFKKAEVLCSGGSMLQLMDNLVKMNFMSLNIQGLAQKTKKDWVKELCVNKVNFMSFSSFGYSGGILCVWDPRIFHNINSMISDYFVMIKGEWVPNVVIMVEFNEVCKQAERYGSIFNLQGADAFNSFILTAGLEEVPLDMDFPNKPNLDQQVNWENNVTSEEIKRAVWDCGADKSPSPDGFTFGFYRRYWSFLGKDVKEAVFYFFQPITLIGTLYKIIAKILENRLVVVLRDIVNEFQSAFVANRRIPDGPFILNELFHWCKKNKKQTMIFKVDFEKAYDSVRWDYLDDVLKKIGFGDKCGCGASALKARRYGRGLLKEFIVKTVNLTILMGLLEDIYATVDSCETAQEIWLLVQQMMKGSKIGVQEKKANLFNECERIPSNPRNKQIARPGMNMGQDRHIQMVGGNQIVQNAVQNLSVQNVRNWNGLIVVSRIANENANQNGNGNVVAARAEGNGNGNNRNQLLIAQKEETWIHLQAEEFDLMAAVGDLDEIEEVNANCILMANLQQASTSGTQTDKAPVYDLVGSVEVPHYDNCYNIDISSMFTQEELVEQSGGTVEQHHATVEETRALYDSLYNNLAIEVEKVNKVNRKMKETNADLTIELARYKIKKVFRN</sequence>
<evidence type="ECO:0000313" key="4">
    <source>
        <dbReference type="Proteomes" id="UP001151760"/>
    </source>
</evidence>